<dbReference type="Proteomes" id="UP000182569">
    <property type="component" value="Chromosome"/>
</dbReference>
<dbReference type="SMART" id="SM00450">
    <property type="entry name" value="RHOD"/>
    <property type="match status" value="1"/>
</dbReference>
<evidence type="ECO:0000313" key="2">
    <source>
        <dbReference type="EMBL" id="APC39547.1"/>
    </source>
</evidence>
<keyword evidence="2" id="KW-0808">Transferase</keyword>
<dbReference type="SUPFAM" id="SSF52821">
    <property type="entry name" value="Rhodanese/Cell cycle control phosphatase"/>
    <property type="match status" value="1"/>
</dbReference>
<reference evidence="3" key="1">
    <citation type="journal article" date="2016" name="Front. Microbiol.">
        <title>Complete Genome Sequence of Clostridium estertheticum DSM 8809, a Microbe Identified in Spoiled Vacuum Packed Beef.</title>
        <authorList>
            <person name="Yu Z."/>
            <person name="Gunn L."/>
            <person name="Brennan E."/>
            <person name="Reid R."/>
            <person name="Wall P.G."/>
            <person name="Gaora O.P."/>
            <person name="Hurley D."/>
            <person name="Bolton D."/>
            <person name="Fanning S."/>
        </authorList>
    </citation>
    <scope>NUCLEOTIDE SEQUENCE [LARGE SCALE GENOMIC DNA]</scope>
    <source>
        <strain evidence="3">DSM 8809</strain>
    </source>
</reference>
<dbReference type="PANTHER" id="PTHR43031:SF1">
    <property type="entry name" value="PYRIDINE NUCLEOTIDE-DISULPHIDE OXIDOREDUCTASE"/>
    <property type="match status" value="1"/>
</dbReference>
<dbReference type="CDD" id="cd00158">
    <property type="entry name" value="RHOD"/>
    <property type="match status" value="1"/>
</dbReference>
<protein>
    <submittedName>
        <fullName evidence="2">Sulfurtransferase</fullName>
    </submittedName>
</protein>
<dbReference type="PROSITE" id="PS00380">
    <property type="entry name" value="RHODANESE_1"/>
    <property type="match status" value="1"/>
</dbReference>
<dbReference type="AlphaFoldDB" id="A0A1J0GE33"/>
<dbReference type="Pfam" id="PF00581">
    <property type="entry name" value="Rhodanese"/>
    <property type="match status" value="1"/>
</dbReference>
<sequence>MFDSNVKNVSAKEAYDLIKDDKEFVILDVRSKEEYDSGHIPGAKLVPVQVLTSMIDELDKYKEKKVLVYCASGRRSPIAVDTLADNDFKNIYHLSRGIASWKYDRSK</sequence>
<dbReference type="GO" id="GO:0004792">
    <property type="term" value="F:thiosulfate-cyanide sulfurtransferase activity"/>
    <property type="evidence" value="ECO:0007669"/>
    <property type="project" value="InterPro"/>
</dbReference>
<dbReference type="OrthoDB" id="9800872at2"/>
<feature type="domain" description="Rhodanese" evidence="1">
    <location>
        <begin position="20"/>
        <end position="107"/>
    </location>
</feature>
<dbReference type="Gene3D" id="3.40.250.10">
    <property type="entry name" value="Rhodanese-like domain"/>
    <property type="match status" value="1"/>
</dbReference>
<dbReference type="InterPro" id="IPR036873">
    <property type="entry name" value="Rhodanese-like_dom_sf"/>
</dbReference>
<dbReference type="InterPro" id="IPR001763">
    <property type="entry name" value="Rhodanese-like_dom"/>
</dbReference>
<keyword evidence="3" id="KW-1185">Reference proteome</keyword>
<dbReference type="InterPro" id="IPR001307">
    <property type="entry name" value="Thiosulphate_STrfase_CS"/>
</dbReference>
<dbReference type="InterPro" id="IPR050229">
    <property type="entry name" value="GlpE_sulfurtransferase"/>
</dbReference>
<dbReference type="PANTHER" id="PTHR43031">
    <property type="entry name" value="FAD-DEPENDENT OXIDOREDUCTASE"/>
    <property type="match status" value="1"/>
</dbReference>
<accession>A0A1J0GE33</accession>
<dbReference type="STRING" id="1552.A7L45_05440"/>
<evidence type="ECO:0000313" key="3">
    <source>
        <dbReference type="Proteomes" id="UP000182569"/>
    </source>
</evidence>
<organism evidence="2 3">
    <name type="scientific">Clostridium estertheticum subsp. estertheticum</name>
    <dbReference type="NCBI Taxonomy" id="1552"/>
    <lineage>
        <taxon>Bacteria</taxon>
        <taxon>Bacillati</taxon>
        <taxon>Bacillota</taxon>
        <taxon>Clostridia</taxon>
        <taxon>Eubacteriales</taxon>
        <taxon>Clostridiaceae</taxon>
        <taxon>Clostridium</taxon>
    </lineage>
</organism>
<evidence type="ECO:0000259" key="1">
    <source>
        <dbReference type="PROSITE" id="PS50206"/>
    </source>
</evidence>
<dbReference type="KEGG" id="ceu:A7L45_05440"/>
<dbReference type="PROSITE" id="PS50206">
    <property type="entry name" value="RHODANESE_3"/>
    <property type="match status" value="1"/>
</dbReference>
<dbReference type="RefSeq" id="WP_071611840.1">
    <property type="nucleotide sequence ID" value="NZ_CP015756.1"/>
</dbReference>
<gene>
    <name evidence="2" type="ORF">A7L45_05440</name>
</gene>
<dbReference type="EMBL" id="CP015756">
    <property type="protein sequence ID" value="APC39547.1"/>
    <property type="molecule type" value="Genomic_DNA"/>
</dbReference>
<proteinExistence type="predicted"/>
<name>A0A1J0GE33_9CLOT</name>